<organism evidence="2 3">
    <name type="scientific">Aspergillus versicolor CBS 583.65</name>
    <dbReference type="NCBI Taxonomy" id="1036611"/>
    <lineage>
        <taxon>Eukaryota</taxon>
        <taxon>Fungi</taxon>
        <taxon>Dikarya</taxon>
        <taxon>Ascomycota</taxon>
        <taxon>Pezizomycotina</taxon>
        <taxon>Eurotiomycetes</taxon>
        <taxon>Eurotiomycetidae</taxon>
        <taxon>Eurotiales</taxon>
        <taxon>Aspergillaceae</taxon>
        <taxon>Aspergillus</taxon>
        <taxon>Aspergillus subgen. Nidulantes</taxon>
    </lineage>
</organism>
<dbReference type="AlphaFoldDB" id="A0A1L9PXU7"/>
<dbReference type="RefSeq" id="XP_040672099.1">
    <property type="nucleotide sequence ID" value="XM_040810630.1"/>
</dbReference>
<sequence length="261" mass="28760">MAPTRPHLPPLSTPKSMTFPSELRERTYTCLDSAKPVDASKKSEDIDMAITPPSAYTEFLNTFSPIFASPTSSRANFSKYMLDKPRPSPTSAPPSAVDFPSYRCHGRSHGHRRSNSNGSANGASIKHATLLPTPSPRCVNSPSKSPDHIRRLRLPPPQAQQGPGHLYTPVTPSPLSAASAYPYHRRHSPRPSHPHPHPYAYSQSHSQSPSDWRFRQLETPATDGSFNLRQVVTTTVTFRVAPRLAAPPAGKRKRAGCRKNF</sequence>
<dbReference type="EMBL" id="KV878134">
    <property type="protein sequence ID" value="OJJ06337.1"/>
    <property type="molecule type" value="Genomic_DNA"/>
</dbReference>
<name>A0A1L9PXU7_ASPVE</name>
<dbReference type="PANTHER" id="PTHR42053:SF1">
    <property type="match status" value="1"/>
</dbReference>
<dbReference type="STRING" id="1036611.A0A1L9PXU7"/>
<dbReference type="GeneID" id="63726141"/>
<dbReference type="Proteomes" id="UP000184073">
    <property type="component" value="Unassembled WGS sequence"/>
</dbReference>
<accession>A0A1L9PXU7</accession>
<dbReference type="VEuPathDB" id="FungiDB:ASPVEDRAFT_32642"/>
<reference evidence="3" key="1">
    <citation type="journal article" date="2017" name="Genome Biol.">
        <title>Comparative genomics reveals high biological diversity and specific adaptations in the industrially and medically important fungal genus Aspergillus.</title>
        <authorList>
            <person name="de Vries R.P."/>
            <person name="Riley R."/>
            <person name="Wiebenga A."/>
            <person name="Aguilar-Osorio G."/>
            <person name="Amillis S."/>
            <person name="Uchima C.A."/>
            <person name="Anderluh G."/>
            <person name="Asadollahi M."/>
            <person name="Askin M."/>
            <person name="Barry K."/>
            <person name="Battaglia E."/>
            <person name="Bayram O."/>
            <person name="Benocci T."/>
            <person name="Braus-Stromeyer S.A."/>
            <person name="Caldana C."/>
            <person name="Canovas D."/>
            <person name="Cerqueira G.C."/>
            <person name="Chen F."/>
            <person name="Chen W."/>
            <person name="Choi C."/>
            <person name="Clum A."/>
            <person name="Dos Santos R.A."/>
            <person name="Damasio A.R."/>
            <person name="Diallinas G."/>
            <person name="Emri T."/>
            <person name="Fekete E."/>
            <person name="Flipphi M."/>
            <person name="Freyberg S."/>
            <person name="Gallo A."/>
            <person name="Gournas C."/>
            <person name="Habgood R."/>
            <person name="Hainaut M."/>
            <person name="Harispe M.L."/>
            <person name="Henrissat B."/>
            <person name="Hilden K.S."/>
            <person name="Hope R."/>
            <person name="Hossain A."/>
            <person name="Karabika E."/>
            <person name="Karaffa L."/>
            <person name="Karanyi Z."/>
            <person name="Krasevec N."/>
            <person name="Kuo A."/>
            <person name="Kusch H."/>
            <person name="LaButti K."/>
            <person name="Lagendijk E.L."/>
            <person name="Lapidus A."/>
            <person name="Levasseur A."/>
            <person name="Lindquist E."/>
            <person name="Lipzen A."/>
            <person name="Logrieco A.F."/>
            <person name="MacCabe A."/>
            <person name="Maekelae M.R."/>
            <person name="Malavazi I."/>
            <person name="Melin P."/>
            <person name="Meyer V."/>
            <person name="Mielnichuk N."/>
            <person name="Miskei M."/>
            <person name="Molnar A.P."/>
            <person name="Mule G."/>
            <person name="Ngan C.Y."/>
            <person name="Orejas M."/>
            <person name="Orosz E."/>
            <person name="Ouedraogo J.P."/>
            <person name="Overkamp K.M."/>
            <person name="Park H.-S."/>
            <person name="Perrone G."/>
            <person name="Piumi F."/>
            <person name="Punt P.J."/>
            <person name="Ram A.F."/>
            <person name="Ramon A."/>
            <person name="Rauscher S."/>
            <person name="Record E."/>
            <person name="Riano-Pachon D.M."/>
            <person name="Robert V."/>
            <person name="Roehrig J."/>
            <person name="Ruller R."/>
            <person name="Salamov A."/>
            <person name="Salih N.S."/>
            <person name="Samson R.A."/>
            <person name="Sandor E."/>
            <person name="Sanguinetti M."/>
            <person name="Schuetze T."/>
            <person name="Sepcic K."/>
            <person name="Shelest E."/>
            <person name="Sherlock G."/>
            <person name="Sophianopoulou V."/>
            <person name="Squina F.M."/>
            <person name="Sun H."/>
            <person name="Susca A."/>
            <person name="Todd R.B."/>
            <person name="Tsang A."/>
            <person name="Unkles S.E."/>
            <person name="van de Wiele N."/>
            <person name="van Rossen-Uffink D."/>
            <person name="Oliveira J.V."/>
            <person name="Vesth T.C."/>
            <person name="Visser J."/>
            <person name="Yu J.-H."/>
            <person name="Zhou M."/>
            <person name="Andersen M.R."/>
            <person name="Archer D.B."/>
            <person name="Baker S.E."/>
            <person name="Benoit I."/>
            <person name="Brakhage A.A."/>
            <person name="Braus G.H."/>
            <person name="Fischer R."/>
            <person name="Frisvad J.C."/>
            <person name="Goldman G.H."/>
            <person name="Houbraken J."/>
            <person name="Oakley B."/>
            <person name="Pocsi I."/>
            <person name="Scazzocchio C."/>
            <person name="Seiboth B."/>
            <person name="vanKuyk P.A."/>
            <person name="Wortman J."/>
            <person name="Dyer P.S."/>
            <person name="Grigoriev I.V."/>
        </authorList>
    </citation>
    <scope>NUCLEOTIDE SEQUENCE [LARGE SCALE GENOMIC DNA]</scope>
    <source>
        <strain evidence="3">CBS 583.65</strain>
    </source>
</reference>
<dbReference type="OrthoDB" id="5405654at2759"/>
<evidence type="ECO:0000256" key="1">
    <source>
        <dbReference type="SAM" id="MobiDB-lite"/>
    </source>
</evidence>
<feature type="compositionally biased region" description="Low complexity" evidence="1">
    <location>
        <begin position="115"/>
        <end position="124"/>
    </location>
</feature>
<evidence type="ECO:0000313" key="3">
    <source>
        <dbReference type="Proteomes" id="UP000184073"/>
    </source>
</evidence>
<protein>
    <submittedName>
        <fullName evidence="2">Uncharacterized protein</fullName>
    </submittedName>
</protein>
<dbReference type="PANTHER" id="PTHR42053">
    <property type="match status" value="1"/>
</dbReference>
<feature type="compositionally biased region" description="Basic residues" evidence="1">
    <location>
        <begin position="104"/>
        <end position="114"/>
    </location>
</feature>
<gene>
    <name evidence="2" type="ORF">ASPVEDRAFT_32642</name>
</gene>
<feature type="region of interest" description="Disordered" evidence="1">
    <location>
        <begin position="79"/>
        <end position="211"/>
    </location>
</feature>
<proteinExistence type="predicted"/>
<keyword evidence="3" id="KW-1185">Reference proteome</keyword>
<evidence type="ECO:0000313" key="2">
    <source>
        <dbReference type="EMBL" id="OJJ06337.1"/>
    </source>
</evidence>
<feature type="compositionally biased region" description="Basic residues" evidence="1">
    <location>
        <begin position="183"/>
        <end position="196"/>
    </location>
</feature>